<accession>A0A0R1UK09</accession>
<comment type="caution">
    <text evidence="2">The sequence shown here is derived from an EMBL/GenBank/DDBJ whole genome shotgun (WGS) entry which is preliminary data.</text>
</comment>
<dbReference type="InterPro" id="IPR036388">
    <property type="entry name" value="WH-like_DNA-bd_sf"/>
</dbReference>
<dbReference type="Proteomes" id="UP000051036">
    <property type="component" value="Unassembled WGS sequence"/>
</dbReference>
<name>A0A0R1UK09_9LACO</name>
<dbReference type="SUPFAM" id="SSF46785">
    <property type="entry name" value="Winged helix' DNA-binding domain"/>
    <property type="match status" value="1"/>
</dbReference>
<feature type="domain" description="HTH marR-type" evidence="1">
    <location>
        <begin position="22"/>
        <end position="122"/>
    </location>
</feature>
<keyword evidence="3" id="KW-1185">Reference proteome</keyword>
<dbReference type="Pfam" id="PF12802">
    <property type="entry name" value="MarR_2"/>
    <property type="match status" value="1"/>
</dbReference>
<dbReference type="AlphaFoldDB" id="A0A0R1UK09"/>
<dbReference type="InterPro" id="IPR000835">
    <property type="entry name" value="HTH_MarR-typ"/>
</dbReference>
<gene>
    <name evidence="2" type="ORF">FC46_GL000093</name>
</gene>
<proteinExistence type="predicted"/>
<evidence type="ECO:0000313" key="3">
    <source>
        <dbReference type="Proteomes" id="UP000051036"/>
    </source>
</evidence>
<evidence type="ECO:0000313" key="2">
    <source>
        <dbReference type="EMBL" id="KRL91544.1"/>
    </source>
</evidence>
<dbReference type="SMART" id="SM00347">
    <property type="entry name" value="HTH_MARR"/>
    <property type="match status" value="1"/>
</dbReference>
<sequence>MEISLAEKLNIAILRGGKGYEEWNNLHHLPDYLSLILHELLIRKKATQKDLVNLSDLPKQSINKGIKILQDQDYLELIVNPKDKRQKYCRLTPSGKKYAQQTMQPLMDIEKEVVRKMGAEKMHQFISLNEEWNDYFWDLLRKEDRNEHTKDIKTTL</sequence>
<dbReference type="EMBL" id="AZFM01000001">
    <property type="protein sequence ID" value="KRL91544.1"/>
    <property type="molecule type" value="Genomic_DNA"/>
</dbReference>
<dbReference type="RefSeq" id="WP_057797075.1">
    <property type="nucleotide sequence ID" value="NZ_AZFM01000001.1"/>
</dbReference>
<organism evidence="2 3">
    <name type="scientific">Lactobacillus kalixensis DSM 16043</name>
    <dbReference type="NCBI Taxonomy" id="1423763"/>
    <lineage>
        <taxon>Bacteria</taxon>
        <taxon>Bacillati</taxon>
        <taxon>Bacillota</taxon>
        <taxon>Bacilli</taxon>
        <taxon>Lactobacillales</taxon>
        <taxon>Lactobacillaceae</taxon>
        <taxon>Lactobacillus</taxon>
    </lineage>
</organism>
<protein>
    <submittedName>
        <fullName evidence="2">Transcriptional regulator</fullName>
    </submittedName>
</protein>
<dbReference type="InterPro" id="IPR036390">
    <property type="entry name" value="WH_DNA-bd_sf"/>
</dbReference>
<dbReference type="STRING" id="1423763.FC46_GL000093"/>
<dbReference type="PATRIC" id="fig|1423763.3.peg.92"/>
<evidence type="ECO:0000259" key="1">
    <source>
        <dbReference type="SMART" id="SM00347"/>
    </source>
</evidence>
<reference evidence="2 3" key="1">
    <citation type="journal article" date="2015" name="Genome Announc.">
        <title>Expanding the biotechnology potential of lactobacilli through comparative genomics of 213 strains and associated genera.</title>
        <authorList>
            <person name="Sun Z."/>
            <person name="Harris H.M."/>
            <person name="McCann A."/>
            <person name="Guo C."/>
            <person name="Argimon S."/>
            <person name="Zhang W."/>
            <person name="Yang X."/>
            <person name="Jeffery I.B."/>
            <person name="Cooney J.C."/>
            <person name="Kagawa T.F."/>
            <person name="Liu W."/>
            <person name="Song Y."/>
            <person name="Salvetti E."/>
            <person name="Wrobel A."/>
            <person name="Rasinkangas P."/>
            <person name="Parkhill J."/>
            <person name="Rea M.C."/>
            <person name="O'Sullivan O."/>
            <person name="Ritari J."/>
            <person name="Douillard F.P."/>
            <person name="Paul Ross R."/>
            <person name="Yang R."/>
            <person name="Briner A.E."/>
            <person name="Felis G.E."/>
            <person name="de Vos W.M."/>
            <person name="Barrangou R."/>
            <person name="Klaenhammer T.R."/>
            <person name="Caufield P.W."/>
            <person name="Cui Y."/>
            <person name="Zhang H."/>
            <person name="O'Toole P.W."/>
        </authorList>
    </citation>
    <scope>NUCLEOTIDE SEQUENCE [LARGE SCALE GENOMIC DNA]</scope>
    <source>
        <strain evidence="2 3">DSM 16043</strain>
    </source>
</reference>
<dbReference type="Gene3D" id="1.10.10.10">
    <property type="entry name" value="Winged helix-like DNA-binding domain superfamily/Winged helix DNA-binding domain"/>
    <property type="match status" value="1"/>
</dbReference>
<dbReference type="OrthoDB" id="2328690at2"/>
<dbReference type="GO" id="GO:0003700">
    <property type="term" value="F:DNA-binding transcription factor activity"/>
    <property type="evidence" value="ECO:0007669"/>
    <property type="project" value="InterPro"/>
</dbReference>